<comment type="caution">
    <text evidence="2">The sequence shown here is derived from an EMBL/GenBank/DDBJ whole genome shotgun (WGS) entry which is preliminary data.</text>
</comment>
<organism evidence="2 3">
    <name type="scientific">Daphnia sinensis</name>
    <dbReference type="NCBI Taxonomy" id="1820382"/>
    <lineage>
        <taxon>Eukaryota</taxon>
        <taxon>Metazoa</taxon>
        <taxon>Ecdysozoa</taxon>
        <taxon>Arthropoda</taxon>
        <taxon>Crustacea</taxon>
        <taxon>Branchiopoda</taxon>
        <taxon>Diplostraca</taxon>
        <taxon>Cladocera</taxon>
        <taxon>Anomopoda</taxon>
        <taxon>Daphniidae</taxon>
        <taxon>Daphnia</taxon>
        <taxon>Daphnia similis group</taxon>
    </lineage>
</organism>
<gene>
    <name evidence="2" type="ORF">GHT06_016969</name>
</gene>
<reference evidence="2 3" key="1">
    <citation type="submission" date="2022-05" db="EMBL/GenBank/DDBJ databases">
        <title>A multi-omics perspective on studying reproductive biology in Daphnia sinensis.</title>
        <authorList>
            <person name="Jia J."/>
        </authorList>
    </citation>
    <scope>NUCLEOTIDE SEQUENCE [LARGE SCALE GENOMIC DNA]</scope>
    <source>
        <strain evidence="2 3">WSL</strain>
    </source>
</reference>
<dbReference type="InterPro" id="IPR005312">
    <property type="entry name" value="DUF1759"/>
</dbReference>
<accession>A0AAD5PRV1</accession>
<evidence type="ECO:0008006" key="4">
    <source>
        <dbReference type="Google" id="ProtNLM"/>
    </source>
</evidence>
<proteinExistence type="predicted"/>
<evidence type="ECO:0000313" key="3">
    <source>
        <dbReference type="Proteomes" id="UP000820818"/>
    </source>
</evidence>
<keyword evidence="3" id="KW-1185">Reference proteome</keyword>
<dbReference type="EMBL" id="WJBH02000006">
    <property type="protein sequence ID" value="KAI9557162.1"/>
    <property type="molecule type" value="Genomic_DNA"/>
</dbReference>
<dbReference type="Pfam" id="PF03564">
    <property type="entry name" value="DUF1759"/>
    <property type="match status" value="1"/>
</dbReference>
<evidence type="ECO:0000256" key="1">
    <source>
        <dbReference type="SAM" id="MobiDB-lite"/>
    </source>
</evidence>
<sequence>MVGSTANPREATASQAPPAVGQVNVTGPTTNDPFVTQRTLKAIRSQITRTCSKITSIIQAGGSRGAIQGLVNHAKSLLDTACQLQQQLIDVADVAMVAKQHDIHLTYVQQVGLVESDFREYLERRKGDPATEASSFHGFSTARVRASARSRNNPSQQQSNSSDEADAAVEALQQLELARRNNPTPGYGREDSRVRRWVEEQQLCRNDDSTPDAWIDLYRDGRLQTIRREFSGTSSSIKAELGDFNGKALEWFEKLAILKSHLRGDVLDVVYGLGGGGGEAAYAEALGRLKENYGRKDIMRAALMQTLENLSVHKQDPSSFRRFAEKTRTFLFDLSRIGESATADVIERICLKLPFADRLAWNTDRGSDLERRSLNEFGNWLCQRAMAYQNAYTIAAEQSQDSQPRPKVKFATRSHAANADSNGRPSGGRAATPFYCFKCEGRHPLETCAQFKELTSKDRLLFCMRHKLCFNCFATDHTSRECKIKKHCNVTGCKHWHHELLHDVNVNRKTAPVRRLHGATQRGLRRRLGWSKRRCTTSTEISC</sequence>
<feature type="region of interest" description="Disordered" evidence="1">
    <location>
        <begin position="125"/>
        <end position="166"/>
    </location>
</feature>
<dbReference type="PANTHER" id="PTHR46903">
    <property type="entry name" value="C2H2-TYPE DOMAIN-CONTAINING PROTEIN"/>
    <property type="match status" value="1"/>
</dbReference>
<dbReference type="AlphaFoldDB" id="A0AAD5PRV1"/>
<name>A0AAD5PRV1_9CRUS</name>
<feature type="compositionally biased region" description="Polar residues" evidence="1">
    <location>
        <begin position="1"/>
        <end position="15"/>
    </location>
</feature>
<evidence type="ECO:0000313" key="2">
    <source>
        <dbReference type="EMBL" id="KAI9557162.1"/>
    </source>
</evidence>
<feature type="compositionally biased region" description="Low complexity" evidence="1">
    <location>
        <begin position="140"/>
        <end position="166"/>
    </location>
</feature>
<protein>
    <recommendedName>
        <fullName evidence="4">CCHC-type domain-containing protein</fullName>
    </recommendedName>
</protein>
<dbReference type="PANTHER" id="PTHR46903:SF1">
    <property type="entry name" value="CCHC-TYPE DOMAIN-CONTAINING PROTEIN"/>
    <property type="match status" value="1"/>
</dbReference>
<feature type="region of interest" description="Disordered" evidence="1">
    <location>
        <begin position="1"/>
        <end position="31"/>
    </location>
</feature>
<dbReference type="Proteomes" id="UP000820818">
    <property type="component" value="Linkage Group LG6"/>
</dbReference>